<dbReference type="Proteomes" id="UP000244722">
    <property type="component" value="Unassembled WGS sequence"/>
</dbReference>
<comment type="caution">
    <text evidence="2">The sequence shown here is derived from an EMBL/GenBank/DDBJ whole genome shotgun (WGS) entry which is preliminary data.</text>
</comment>
<dbReference type="InterPro" id="IPR039970">
    <property type="entry name" value="TF_Grauzone"/>
</dbReference>
<feature type="compositionally biased region" description="Polar residues" evidence="1">
    <location>
        <begin position="73"/>
        <end position="84"/>
    </location>
</feature>
<feature type="compositionally biased region" description="Low complexity" evidence="1">
    <location>
        <begin position="85"/>
        <end position="104"/>
    </location>
</feature>
<feature type="compositionally biased region" description="Basic and acidic residues" evidence="1">
    <location>
        <begin position="261"/>
        <end position="274"/>
    </location>
</feature>
<dbReference type="STRING" id="42251.A0A2T7A3E2"/>
<dbReference type="EMBL" id="NESQ01000032">
    <property type="protein sequence ID" value="PUU82220.1"/>
    <property type="molecule type" value="Genomic_DNA"/>
</dbReference>
<sequence length="517" mass="58975">MSSIPWSYHAALVQPSLVRDVELYAELQLPPANTSPPSNSIQRFVDDVHTGVMVTHDTRELCPSRTLMPPSDISYSNPGTNYQPSMSGYAESDSSSSGNHNSYSTLRSTGSPEEEGYPRQTFEVSPIYEYMSRRSDLDAPVDPNLAPSDTVCPKAVHISNGDDQGQEGHTDEEDEYRCPQTVPDIMYPFYEPRYYTYDQPPPIEAYSQQHDHSLNHDHSGSSAQCSRHNSPSRELKLKTQKHRRNKCPPGMMKPFAASPGEVEKTRKLRGEKPRGRGAGKKAKERKVCREHPAKVFNHASDYKKHMNQQHLRPFLCVFFFAGCTQTFGSKNEWKRHVNSQHLQLFYWHCDDSLCADRKAIFNRKDLFGQHLKRMHPPPAGSKSSAAAHMEAVIDRCRVERRQPPQHSRCGYCKQEFEGPQGWEQRMEHVGQHYEKNNYKEYSSDCWVPDEGLIKWALEHGIIEENNDGSYTIISTGKDAVVKAGVEQKKLAREEMAREYADDDLDFDAEGEDEYMHG</sequence>
<evidence type="ECO:0000313" key="3">
    <source>
        <dbReference type="Proteomes" id="UP000244722"/>
    </source>
</evidence>
<dbReference type="PANTHER" id="PTHR23225:SF2">
    <property type="entry name" value="AT09679P-RELATED"/>
    <property type="match status" value="1"/>
</dbReference>
<evidence type="ECO:0008006" key="4">
    <source>
        <dbReference type="Google" id="ProtNLM"/>
    </source>
</evidence>
<keyword evidence="3" id="KW-1185">Reference proteome</keyword>
<feature type="compositionally biased region" description="Polar residues" evidence="1">
    <location>
        <begin position="220"/>
        <end position="229"/>
    </location>
</feature>
<dbReference type="AlphaFoldDB" id="A0A2T7A3E2"/>
<proteinExistence type="predicted"/>
<feature type="region of interest" description="Disordered" evidence="1">
    <location>
        <begin position="199"/>
        <end position="287"/>
    </location>
</feature>
<accession>A0A2T7A3E2</accession>
<evidence type="ECO:0000256" key="1">
    <source>
        <dbReference type="SAM" id="MobiDB-lite"/>
    </source>
</evidence>
<name>A0A2T7A3E2_TUBBO</name>
<dbReference type="Gene3D" id="3.30.160.60">
    <property type="entry name" value="Classic Zinc Finger"/>
    <property type="match status" value="1"/>
</dbReference>
<feature type="compositionally biased region" description="Basic residues" evidence="1">
    <location>
        <begin position="275"/>
        <end position="284"/>
    </location>
</feature>
<dbReference type="PANTHER" id="PTHR23225">
    <property type="entry name" value="ZINC FINGER PROTEIN"/>
    <property type="match status" value="1"/>
</dbReference>
<feature type="region of interest" description="Disordered" evidence="1">
    <location>
        <begin position="64"/>
        <end position="119"/>
    </location>
</feature>
<protein>
    <recommendedName>
        <fullName evidence="4">C2H2-type domain-containing protein</fullName>
    </recommendedName>
</protein>
<dbReference type="GO" id="GO:0003700">
    <property type="term" value="F:DNA-binding transcription factor activity"/>
    <property type="evidence" value="ECO:0007669"/>
    <property type="project" value="InterPro"/>
</dbReference>
<dbReference type="OrthoDB" id="5388486at2759"/>
<feature type="compositionally biased region" description="Basic and acidic residues" evidence="1">
    <location>
        <begin position="209"/>
        <end position="219"/>
    </location>
</feature>
<reference evidence="2 3" key="1">
    <citation type="submission" date="2017-04" db="EMBL/GenBank/DDBJ databases">
        <title>Draft genome sequence of Tuber borchii Vittad., a whitish edible truffle.</title>
        <authorList>
            <consortium name="DOE Joint Genome Institute"/>
            <person name="Murat C."/>
            <person name="Kuo A."/>
            <person name="Barry K.W."/>
            <person name="Clum A."/>
            <person name="Dockter R.B."/>
            <person name="Fauchery L."/>
            <person name="Iotti M."/>
            <person name="Kohler A."/>
            <person name="Labutti K."/>
            <person name="Lindquist E.A."/>
            <person name="Lipzen A."/>
            <person name="Ohm R.A."/>
            <person name="Wang M."/>
            <person name="Grigoriev I.V."/>
            <person name="Zambonelli A."/>
            <person name="Martin F.M."/>
        </authorList>
    </citation>
    <scope>NUCLEOTIDE SEQUENCE [LARGE SCALE GENOMIC DNA]</scope>
    <source>
        <strain evidence="2 3">Tbo3840</strain>
    </source>
</reference>
<gene>
    <name evidence="2" type="ORF">B9Z19DRAFT_1099323</name>
</gene>
<organism evidence="2 3">
    <name type="scientific">Tuber borchii</name>
    <name type="common">White truffle</name>
    <dbReference type="NCBI Taxonomy" id="42251"/>
    <lineage>
        <taxon>Eukaryota</taxon>
        <taxon>Fungi</taxon>
        <taxon>Dikarya</taxon>
        <taxon>Ascomycota</taxon>
        <taxon>Pezizomycotina</taxon>
        <taxon>Pezizomycetes</taxon>
        <taxon>Pezizales</taxon>
        <taxon>Tuberaceae</taxon>
        <taxon>Tuber</taxon>
    </lineage>
</organism>
<feature type="region of interest" description="Disordered" evidence="1">
    <location>
        <begin position="154"/>
        <end position="176"/>
    </location>
</feature>
<evidence type="ECO:0000313" key="2">
    <source>
        <dbReference type="EMBL" id="PUU82220.1"/>
    </source>
</evidence>